<dbReference type="AlphaFoldDB" id="A0A3M7Q6H2"/>
<organism evidence="1 2">
    <name type="scientific">Brachionus plicatilis</name>
    <name type="common">Marine rotifer</name>
    <name type="synonym">Brachionus muelleri</name>
    <dbReference type="NCBI Taxonomy" id="10195"/>
    <lineage>
        <taxon>Eukaryota</taxon>
        <taxon>Metazoa</taxon>
        <taxon>Spiralia</taxon>
        <taxon>Gnathifera</taxon>
        <taxon>Rotifera</taxon>
        <taxon>Eurotatoria</taxon>
        <taxon>Monogononta</taxon>
        <taxon>Pseudotrocha</taxon>
        <taxon>Ploima</taxon>
        <taxon>Brachionidae</taxon>
        <taxon>Brachionus</taxon>
    </lineage>
</organism>
<accession>A0A3M7Q6H2</accession>
<evidence type="ECO:0000313" key="2">
    <source>
        <dbReference type="Proteomes" id="UP000276133"/>
    </source>
</evidence>
<name>A0A3M7Q6H2_BRAPC</name>
<evidence type="ECO:0000313" key="1">
    <source>
        <dbReference type="EMBL" id="RNA06548.1"/>
    </source>
</evidence>
<sequence length="317" mass="35131">MYLSFILPRFIQSGLEAIICGCLERKSYHQSTLGLPFGKGFFLSEVLNMSITLSKTMLMASQYLRSFQSTRSLSSSSVSRVFFPLGAVPLSKYLIRALLLIRYLLHTSSMLRPCLMWYAAFLYRSVRYDSPFGLSTPSSSNLLAMFKITLSSSSSVFVEVWSDSGDNWFNKLLSFGSAGFFFITNLSGLSALALADSMNADLMAAFLAILTTVRGKKKKISQLTFFGSCWQFSSSSEFLFSLFALAGSAIETWASAAPSCLRKYVFRSRGRLPSKLSASAIARSHSSRLRGEIFCENFSFIFSLADLLTALSICSWA</sequence>
<gene>
    <name evidence="1" type="ORF">BpHYR1_032302</name>
</gene>
<protein>
    <submittedName>
        <fullName evidence="1">Uncharacterized protein</fullName>
    </submittedName>
</protein>
<proteinExistence type="predicted"/>
<reference evidence="1 2" key="1">
    <citation type="journal article" date="2018" name="Sci. Rep.">
        <title>Genomic signatures of local adaptation to the degree of environmental predictability in rotifers.</title>
        <authorList>
            <person name="Franch-Gras L."/>
            <person name="Hahn C."/>
            <person name="Garcia-Roger E.M."/>
            <person name="Carmona M.J."/>
            <person name="Serra M."/>
            <person name="Gomez A."/>
        </authorList>
    </citation>
    <scope>NUCLEOTIDE SEQUENCE [LARGE SCALE GENOMIC DNA]</scope>
    <source>
        <strain evidence="1">HYR1</strain>
    </source>
</reference>
<keyword evidence="2" id="KW-1185">Reference proteome</keyword>
<dbReference type="Proteomes" id="UP000276133">
    <property type="component" value="Unassembled WGS sequence"/>
</dbReference>
<comment type="caution">
    <text evidence="1">The sequence shown here is derived from an EMBL/GenBank/DDBJ whole genome shotgun (WGS) entry which is preliminary data.</text>
</comment>
<dbReference type="EMBL" id="REGN01007350">
    <property type="protein sequence ID" value="RNA06548.1"/>
    <property type="molecule type" value="Genomic_DNA"/>
</dbReference>